<name>A0A180GKK0_PUCT1</name>
<organism evidence="3">
    <name type="scientific">Puccinia triticina (isolate 1-1 / race 1 (BBBD))</name>
    <name type="common">Brown leaf rust fungus</name>
    <dbReference type="NCBI Taxonomy" id="630390"/>
    <lineage>
        <taxon>Eukaryota</taxon>
        <taxon>Fungi</taxon>
        <taxon>Dikarya</taxon>
        <taxon>Basidiomycota</taxon>
        <taxon>Pucciniomycotina</taxon>
        <taxon>Pucciniomycetes</taxon>
        <taxon>Pucciniales</taxon>
        <taxon>Pucciniaceae</taxon>
        <taxon>Puccinia</taxon>
    </lineage>
</organism>
<keyword evidence="2" id="KW-0732">Signal</keyword>
<protein>
    <submittedName>
        <fullName evidence="3 4">Uncharacterized protein</fullName>
    </submittedName>
</protein>
<sequence length="69" mass="7111">MRFILPFLAVFLGVTVHLYVASPVLRGAVDQKSGSNGQNDPHAGQNTPGSNGENGHSNPGGNGRHPGCC</sequence>
<keyword evidence="5" id="KW-1185">Reference proteome</keyword>
<feature type="signal peptide" evidence="2">
    <location>
        <begin position="1"/>
        <end position="21"/>
    </location>
</feature>
<evidence type="ECO:0000313" key="5">
    <source>
        <dbReference type="Proteomes" id="UP000005240"/>
    </source>
</evidence>
<dbReference type="Proteomes" id="UP000005240">
    <property type="component" value="Unassembled WGS sequence"/>
</dbReference>
<feature type="compositionally biased region" description="Polar residues" evidence="1">
    <location>
        <begin position="32"/>
        <end position="57"/>
    </location>
</feature>
<reference evidence="3" key="2">
    <citation type="submission" date="2016-05" db="EMBL/GenBank/DDBJ databases">
        <title>Comparative analysis highlights variable genome content of wheat rusts and divergence of the mating loci.</title>
        <authorList>
            <person name="Cuomo C.A."/>
            <person name="Bakkeren G."/>
            <person name="Szabo L."/>
            <person name="Khalil H."/>
            <person name="Joly D."/>
            <person name="Goldberg J."/>
            <person name="Young S."/>
            <person name="Zeng Q."/>
            <person name="Fellers J."/>
        </authorList>
    </citation>
    <scope>NUCLEOTIDE SEQUENCE [LARGE SCALE GENOMIC DNA]</scope>
    <source>
        <strain evidence="3">1-1 BBBD Race 1</strain>
    </source>
</reference>
<gene>
    <name evidence="3" type="ORF">PTTG_27419</name>
</gene>
<dbReference type="AlphaFoldDB" id="A0A180GKK0"/>
<feature type="region of interest" description="Disordered" evidence="1">
    <location>
        <begin position="29"/>
        <end position="69"/>
    </location>
</feature>
<proteinExistence type="predicted"/>
<reference evidence="4 5" key="3">
    <citation type="journal article" date="2017" name="G3 (Bethesda)">
        <title>Comparative analysis highlights variable genome content of wheat rusts and divergence of the mating loci.</title>
        <authorList>
            <person name="Cuomo C.A."/>
            <person name="Bakkeren G."/>
            <person name="Khalil H.B."/>
            <person name="Panwar V."/>
            <person name="Joly D."/>
            <person name="Linning R."/>
            <person name="Sakthikumar S."/>
            <person name="Song X."/>
            <person name="Adiconis X."/>
            <person name="Fan L."/>
            <person name="Goldberg J.M."/>
            <person name="Levin J.Z."/>
            <person name="Young S."/>
            <person name="Zeng Q."/>
            <person name="Anikster Y."/>
            <person name="Bruce M."/>
            <person name="Wang M."/>
            <person name="Yin C."/>
            <person name="McCallum B."/>
            <person name="Szabo L.J."/>
            <person name="Hulbert S."/>
            <person name="Chen X."/>
            <person name="Fellers J.P."/>
        </authorList>
    </citation>
    <scope>NUCLEOTIDE SEQUENCE</scope>
    <source>
        <strain evidence="4">isolate 1-1 / race 1 (BBBD)</strain>
        <strain evidence="5">Isolate 1-1 / race 1 (BBBD)</strain>
    </source>
</reference>
<feature type="chain" id="PRO_5008110009" evidence="2">
    <location>
        <begin position="22"/>
        <end position="69"/>
    </location>
</feature>
<evidence type="ECO:0000256" key="2">
    <source>
        <dbReference type="SAM" id="SignalP"/>
    </source>
</evidence>
<accession>A0A180GKK0</accession>
<evidence type="ECO:0000256" key="1">
    <source>
        <dbReference type="SAM" id="MobiDB-lite"/>
    </source>
</evidence>
<dbReference type="EnsemblFungi" id="PTTG_27419-t43_1">
    <property type="protein sequence ID" value="PTTG_27419-t43_1-p1"/>
    <property type="gene ID" value="PTTG_27419"/>
</dbReference>
<evidence type="ECO:0000313" key="4">
    <source>
        <dbReference type="EnsemblFungi" id="PTTG_27419-t43_1-p1"/>
    </source>
</evidence>
<dbReference type="VEuPathDB" id="FungiDB:PTTG_27419"/>
<dbReference type="EMBL" id="ADAS02000055">
    <property type="protein sequence ID" value="OAV93074.1"/>
    <property type="molecule type" value="Genomic_DNA"/>
</dbReference>
<reference evidence="4" key="4">
    <citation type="submission" date="2025-05" db="UniProtKB">
        <authorList>
            <consortium name="EnsemblFungi"/>
        </authorList>
    </citation>
    <scope>IDENTIFICATION</scope>
    <source>
        <strain evidence="4">isolate 1-1 / race 1 (BBBD)</strain>
    </source>
</reference>
<feature type="compositionally biased region" description="Gly residues" evidence="1">
    <location>
        <begin position="58"/>
        <end position="69"/>
    </location>
</feature>
<reference evidence="3" key="1">
    <citation type="submission" date="2009-11" db="EMBL/GenBank/DDBJ databases">
        <authorList>
            <consortium name="The Broad Institute Genome Sequencing Platform"/>
            <person name="Ward D."/>
            <person name="Feldgarden M."/>
            <person name="Earl A."/>
            <person name="Young S.K."/>
            <person name="Zeng Q."/>
            <person name="Koehrsen M."/>
            <person name="Alvarado L."/>
            <person name="Berlin A."/>
            <person name="Bochicchio J."/>
            <person name="Borenstein D."/>
            <person name="Chapman S.B."/>
            <person name="Chen Z."/>
            <person name="Engels R."/>
            <person name="Freedman E."/>
            <person name="Gellesch M."/>
            <person name="Goldberg J."/>
            <person name="Griggs A."/>
            <person name="Gujja S."/>
            <person name="Heilman E."/>
            <person name="Heiman D."/>
            <person name="Hepburn T."/>
            <person name="Howarth C."/>
            <person name="Jen D."/>
            <person name="Larson L."/>
            <person name="Lewis B."/>
            <person name="Mehta T."/>
            <person name="Park D."/>
            <person name="Pearson M."/>
            <person name="Roberts A."/>
            <person name="Saif S."/>
            <person name="Shea T."/>
            <person name="Shenoy N."/>
            <person name="Sisk P."/>
            <person name="Stolte C."/>
            <person name="Sykes S."/>
            <person name="Thomson T."/>
            <person name="Walk T."/>
            <person name="White J."/>
            <person name="Yandava C."/>
            <person name="Izard J."/>
            <person name="Baranova O.V."/>
            <person name="Blanton J.M."/>
            <person name="Tanner A.C."/>
            <person name="Dewhirst F.E."/>
            <person name="Haas B."/>
            <person name="Nusbaum C."/>
            <person name="Birren B."/>
        </authorList>
    </citation>
    <scope>NUCLEOTIDE SEQUENCE [LARGE SCALE GENOMIC DNA]</scope>
    <source>
        <strain evidence="3">1-1 BBBD Race 1</strain>
    </source>
</reference>
<evidence type="ECO:0000313" key="3">
    <source>
        <dbReference type="EMBL" id="OAV93074.1"/>
    </source>
</evidence>